<evidence type="ECO:0000313" key="2">
    <source>
        <dbReference type="Proteomes" id="UP000799764"/>
    </source>
</evidence>
<dbReference type="EMBL" id="MU001493">
    <property type="protein sequence ID" value="KAF2451071.1"/>
    <property type="molecule type" value="Genomic_DNA"/>
</dbReference>
<proteinExistence type="predicted"/>
<sequence>MVWKPTVRPFKVPPATAEWGFTITREDYKNILQGFNPRDMDDKWTAAADRSLLSWRDKP</sequence>
<dbReference type="AlphaFoldDB" id="A0A9P4UHW4"/>
<evidence type="ECO:0000313" key="1">
    <source>
        <dbReference type="EMBL" id="KAF2451071.1"/>
    </source>
</evidence>
<name>A0A9P4UHW4_9PLEO</name>
<keyword evidence="2" id="KW-1185">Reference proteome</keyword>
<comment type="caution">
    <text evidence="1">The sequence shown here is derived from an EMBL/GenBank/DDBJ whole genome shotgun (WGS) entry which is preliminary data.</text>
</comment>
<gene>
    <name evidence="1" type="ORF">P171DRAFT_427295</name>
</gene>
<dbReference type="Proteomes" id="UP000799764">
    <property type="component" value="Unassembled WGS sequence"/>
</dbReference>
<accession>A0A9P4UHW4</accession>
<reference evidence="1" key="1">
    <citation type="journal article" date="2020" name="Stud. Mycol.">
        <title>101 Dothideomycetes genomes: a test case for predicting lifestyles and emergence of pathogens.</title>
        <authorList>
            <person name="Haridas S."/>
            <person name="Albert R."/>
            <person name="Binder M."/>
            <person name="Bloem J."/>
            <person name="Labutti K."/>
            <person name="Salamov A."/>
            <person name="Andreopoulos B."/>
            <person name="Baker S."/>
            <person name="Barry K."/>
            <person name="Bills G."/>
            <person name="Bluhm B."/>
            <person name="Cannon C."/>
            <person name="Castanera R."/>
            <person name="Culley D."/>
            <person name="Daum C."/>
            <person name="Ezra D."/>
            <person name="Gonzalez J."/>
            <person name="Henrissat B."/>
            <person name="Kuo A."/>
            <person name="Liang C."/>
            <person name="Lipzen A."/>
            <person name="Lutzoni F."/>
            <person name="Magnuson J."/>
            <person name="Mondo S."/>
            <person name="Nolan M."/>
            <person name="Ohm R."/>
            <person name="Pangilinan J."/>
            <person name="Park H.-J."/>
            <person name="Ramirez L."/>
            <person name="Alfaro M."/>
            <person name="Sun H."/>
            <person name="Tritt A."/>
            <person name="Yoshinaga Y."/>
            <person name="Zwiers L.-H."/>
            <person name="Turgeon B."/>
            <person name="Goodwin S."/>
            <person name="Spatafora J."/>
            <person name="Crous P."/>
            <person name="Grigoriev I."/>
        </authorList>
    </citation>
    <scope>NUCLEOTIDE SEQUENCE</scope>
    <source>
        <strain evidence="1">CBS 690.94</strain>
    </source>
</reference>
<protein>
    <submittedName>
        <fullName evidence="1">Uncharacterized protein</fullName>
    </submittedName>
</protein>
<organism evidence="1 2">
    <name type="scientific">Karstenula rhodostoma CBS 690.94</name>
    <dbReference type="NCBI Taxonomy" id="1392251"/>
    <lineage>
        <taxon>Eukaryota</taxon>
        <taxon>Fungi</taxon>
        <taxon>Dikarya</taxon>
        <taxon>Ascomycota</taxon>
        <taxon>Pezizomycotina</taxon>
        <taxon>Dothideomycetes</taxon>
        <taxon>Pleosporomycetidae</taxon>
        <taxon>Pleosporales</taxon>
        <taxon>Massarineae</taxon>
        <taxon>Didymosphaeriaceae</taxon>
        <taxon>Karstenula</taxon>
    </lineage>
</organism>
<dbReference type="OrthoDB" id="4521980at2759"/>